<gene>
    <name evidence="2" type="ORF">Tci_439384</name>
</gene>
<evidence type="ECO:0000256" key="1">
    <source>
        <dbReference type="SAM" id="MobiDB-lite"/>
    </source>
</evidence>
<accession>A0A699HRK9</accession>
<reference evidence="2" key="1">
    <citation type="journal article" date="2019" name="Sci. Rep.">
        <title>Draft genome of Tanacetum cinerariifolium, the natural source of mosquito coil.</title>
        <authorList>
            <person name="Yamashiro T."/>
            <person name="Shiraishi A."/>
            <person name="Satake H."/>
            <person name="Nakayama K."/>
        </authorList>
    </citation>
    <scope>NUCLEOTIDE SEQUENCE</scope>
</reference>
<organism evidence="2">
    <name type="scientific">Tanacetum cinerariifolium</name>
    <name type="common">Dalmatian daisy</name>
    <name type="synonym">Chrysanthemum cinerariifolium</name>
    <dbReference type="NCBI Taxonomy" id="118510"/>
    <lineage>
        <taxon>Eukaryota</taxon>
        <taxon>Viridiplantae</taxon>
        <taxon>Streptophyta</taxon>
        <taxon>Embryophyta</taxon>
        <taxon>Tracheophyta</taxon>
        <taxon>Spermatophyta</taxon>
        <taxon>Magnoliopsida</taxon>
        <taxon>eudicotyledons</taxon>
        <taxon>Gunneridae</taxon>
        <taxon>Pentapetalae</taxon>
        <taxon>asterids</taxon>
        <taxon>campanulids</taxon>
        <taxon>Asterales</taxon>
        <taxon>Asteraceae</taxon>
        <taxon>Asteroideae</taxon>
        <taxon>Anthemideae</taxon>
        <taxon>Anthemidinae</taxon>
        <taxon>Tanacetum</taxon>
    </lineage>
</organism>
<evidence type="ECO:0000313" key="2">
    <source>
        <dbReference type="EMBL" id="GEY67410.1"/>
    </source>
</evidence>
<proteinExistence type="predicted"/>
<dbReference type="EMBL" id="BKCJ010199060">
    <property type="protein sequence ID" value="GEY67410.1"/>
    <property type="molecule type" value="Genomic_DNA"/>
</dbReference>
<comment type="caution">
    <text evidence="2">The sequence shown here is derived from an EMBL/GenBank/DDBJ whole genome shotgun (WGS) entry which is preliminary data.</text>
</comment>
<feature type="region of interest" description="Disordered" evidence="1">
    <location>
        <begin position="36"/>
        <end position="55"/>
    </location>
</feature>
<sequence length="84" mass="9394">MFVSYIYVSSRSDDDKSTKSSILCIILTDSETKGATLPAAPAAAPPSPDYVSDSPDHTRILTRIPSLLRRILKREIQRHLLMQH</sequence>
<name>A0A699HRK9_TANCI</name>
<protein>
    <submittedName>
        <fullName evidence="2">Uncharacterized protein</fullName>
    </submittedName>
</protein>
<dbReference type="AlphaFoldDB" id="A0A699HRK9"/>